<dbReference type="EMBL" id="NHOQ01002708">
    <property type="protein sequence ID" value="PWA15366.1"/>
    <property type="molecule type" value="Genomic_DNA"/>
</dbReference>
<comment type="caution">
    <text evidence="1">The sequence shown here is derived from an EMBL/GenBank/DDBJ whole genome shotgun (WGS) entry which is preliminary data.</text>
</comment>
<gene>
    <name evidence="1" type="ORF">CCH79_00008598</name>
</gene>
<proteinExistence type="predicted"/>
<sequence length="297" mass="31838">MRNETKAQRVSINPGSFSFLCDVYSLRRRSEDLAAVLVAHGHCPHSGSRLQHPMTGVGPGEAADTACDIHTIRPTLLTVAPRPNTNHLLKNATAASSNSNRGPKACLPPGEDFHTGNQQQVARILRFFMLANHRSVFQRAPPLPAAFPAQRFRAENIFRISSVIYMSQVQECGDLLSRRSSLQTKDSRDGITSAAIHLAVSLKDDSSSSSSSSFYLYAQERFPSKMSYCWPNVTVPDHALGSGGKLGETTGTLASPTALLPCGSGQAGDRSPSPQIIIAPVDGPFNCIVGGRSDAPL</sequence>
<evidence type="ECO:0000313" key="2">
    <source>
        <dbReference type="Proteomes" id="UP000250572"/>
    </source>
</evidence>
<evidence type="ECO:0000313" key="1">
    <source>
        <dbReference type="EMBL" id="PWA15366.1"/>
    </source>
</evidence>
<keyword evidence="2" id="KW-1185">Reference proteome</keyword>
<protein>
    <submittedName>
        <fullName evidence="1">Uncharacterized protein</fullName>
    </submittedName>
</protein>
<organism evidence="1 2">
    <name type="scientific">Gambusia affinis</name>
    <name type="common">Western mosquitofish</name>
    <name type="synonym">Heterandria affinis</name>
    <dbReference type="NCBI Taxonomy" id="33528"/>
    <lineage>
        <taxon>Eukaryota</taxon>
        <taxon>Metazoa</taxon>
        <taxon>Chordata</taxon>
        <taxon>Craniata</taxon>
        <taxon>Vertebrata</taxon>
        <taxon>Euteleostomi</taxon>
        <taxon>Actinopterygii</taxon>
        <taxon>Neopterygii</taxon>
        <taxon>Teleostei</taxon>
        <taxon>Neoteleostei</taxon>
        <taxon>Acanthomorphata</taxon>
        <taxon>Ovalentaria</taxon>
        <taxon>Atherinomorphae</taxon>
        <taxon>Cyprinodontiformes</taxon>
        <taxon>Poeciliidae</taxon>
        <taxon>Poeciliinae</taxon>
        <taxon>Gambusia</taxon>
    </lineage>
</organism>
<accession>A0A315UYV9</accession>
<dbReference type="Proteomes" id="UP000250572">
    <property type="component" value="Unassembled WGS sequence"/>
</dbReference>
<dbReference type="AlphaFoldDB" id="A0A315UYV9"/>
<name>A0A315UYV9_GAMAF</name>
<reference evidence="1 2" key="1">
    <citation type="journal article" date="2018" name="G3 (Bethesda)">
        <title>A High-Quality Reference Genome for the Invasive Mosquitofish Gambusia affinis Using a Chicago Library.</title>
        <authorList>
            <person name="Hoffberg S.L."/>
            <person name="Troendle N.J."/>
            <person name="Glenn T.C."/>
            <person name="Mahmud O."/>
            <person name="Louha S."/>
            <person name="Chalopin D."/>
            <person name="Bennetzen J.L."/>
            <person name="Mauricio R."/>
        </authorList>
    </citation>
    <scope>NUCLEOTIDE SEQUENCE [LARGE SCALE GENOMIC DNA]</scope>
    <source>
        <strain evidence="1">NE01/NJP1002.9</strain>
        <tissue evidence="1">Muscle</tissue>
    </source>
</reference>